<organism evidence="1 2">
    <name type="scientific">Camellia lanceoleosa</name>
    <dbReference type="NCBI Taxonomy" id="1840588"/>
    <lineage>
        <taxon>Eukaryota</taxon>
        <taxon>Viridiplantae</taxon>
        <taxon>Streptophyta</taxon>
        <taxon>Embryophyta</taxon>
        <taxon>Tracheophyta</taxon>
        <taxon>Spermatophyta</taxon>
        <taxon>Magnoliopsida</taxon>
        <taxon>eudicotyledons</taxon>
        <taxon>Gunneridae</taxon>
        <taxon>Pentapetalae</taxon>
        <taxon>asterids</taxon>
        <taxon>Ericales</taxon>
        <taxon>Theaceae</taxon>
        <taxon>Camellia</taxon>
    </lineage>
</organism>
<protein>
    <submittedName>
        <fullName evidence="1">Serine/threonine receptor-like kinase NFP</fullName>
    </submittedName>
</protein>
<gene>
    <name evidence="1" type="ORF">LOK49_LG02G02706</name>
</gene>
<evidence type="ECO:0000313" key="2">
    <source>
        <dbReference type="Proteomes" id="UP001060215"/>
    </source>
</evidence>
<proteinExistence type="predicted"/>
<accession>A0ACC0IMY2</accession>
<dbReference type="EMBL" id="CM045760">
    <property type="protein sequence ID" value="KAI8026614.1"/>
    <property type="molecule type" value="Genomic_DNA"/>
</dbReference>
<reference evidence="1 2" key="1">
    <citation type="journal article" date="2022" name="Plant J.">
        <title>Chromosome-level genome of Camellia lanceoleosa provides a valuable resource for understanding genome evolution and self-incompatibility.</title>
        <authorList>
            <person name="Gong W."/>
            <person name="Xiao S."/>
            <person name="Wang L."/>
            <person name="Liao Z."/>
            <person name="Chang Y."/>
            <person name="Mo W."/>
            <person name="Hu G."/>
            <person name="Li W."/>
            <person name="Zhao G."/>
            <person name="Zhu H."/>
            <person name="Hu X."/>
            <person name="Ji K."/>
            <person name="Xiang X."/>
            <person name="Song Q."/>
            <person name="Yuan D."/>
            <person name="Jin S."/>
            <person name="Zhang L."/>
        </authorList>
    </citation>
    <scope>NUCLEOTIDE SEQUENCE [LARGE SCALE GENOMIC DNA]</scope>
    <source>
        <strain evidence="1">SQ_2022a</strain>
    </source>
</reference>
<keyword evidence="2" id="KW-1185">Reference proteome</keyword>
<sequence>MVRRGKALNVKFVADMSDCLDKYKVFGIEELRQATDGFDERWVIQGSVYKGCIDGVIYVIKKMKWNACEELKILQKVNIKKNFIFAPSVEFSWCLFQLIFLINRYSADHWTTATAGQHSRFCSLSLSLFFTLSRTPAF</sequence>
<evidence type="ECO:0000313" key="1">
    <source>
        <dbReference type="EMBL" id="KAI8026614.1"/>
    </source>
</evidence>
<comment type="caution">
    <text evidence="1">The sequence shown here is derived from an EMBL/GenBank/DDBJ whole genome shotgun (WGS) entry which is preliminary data.</text>
</comment>
<dbReference type="Proteomes" id="UP001060215">
    <property type="component" value="Chromosome 3"/>
</dbReference>
<name>A0ACC0IMY2_9ERIC</name>